<protein>
    <submittedName>
        <fullName evidence="3">Uncharacterized protein</fullName>
    </submittedName>
</protein>
<dbReference type="VEuPathDB" id="FungiDB:FUN_008373"/>
<evidence type="ECO:0000313" key="3">
    <source>
        <dbReference type="EMBL" id="PKC11603.1"/>
    </source>
</evidence>
<dbReference type="EMBL" id="LLXJ01000298">
    <property type="protein sequence ID" value="PKC11603.1"/>
    <property type="molecule type" value="Genomic_DNA"/>
</dbReference>
<feature type="region of interest" description="Disordered" evidence="1">
    <location>
        <begin position="399"/>
        <end position="443"/>
    </location>
</feature>
<dbReference type="VEuPathDB" id="FungiDB:FUN_008366"/>
<dbReference type="VEuPathDB" id="FungiDB:RhiirFUN_008731"/>
<evidence type="ECO:0000313" key="4">
    <source>
        <dbReference type="Proteomes" id="UP000232722"/>
    </source>
</evidence>
<feature type="transmembrane region" description="Helical" evidence="2">
    <location>
        <begin position="20"/>
        <end position="42"/>
    </location>
</feature>
<organism evidence="3 4">
    <name type="scientific">Rhizophagus irregularis</name>
    <dbReference type="NCBI Taxonomy" id="588596"/>
    <lineage>
        <taxon>Eukaryota</taxon>
        <taxon>Fungi</taxon>
        <taxon>Fungi incertae sedis</taxon>
        <taxon>Mucoromycota</taxon>
        <taxon>Glomeromycotina</taxon>
        <taxon>Glomeromycetes</taxon>
        <taxon>Glomerales</taxon>
        <taxon>Glomeraceae</taxon>
        <taxon>Rhizophagus</taxon>
    </lineage>
</organism>
<reference evidence="3 4" key="1">
    <citation type="submission" date="2016-04" db="EMBL/GenBank/DDBJ databases">
        <title>Genome analyses suggest a sexual origin of heterokaryosis in a supposedly ancient asexual fungus.</title>
        <authorList>
            <person name="Ropars J."/>
            <person name="Sedzielewska K."/>
            <person name="Noel J."/>
            <person name="Charron P."/>
            <person name="Farinelli L."/>
            <person name="Marton T."/>
            <person name="Kruger M."/>
            <person name="Pelin A."/>
            <person name="Brachmann A."/>
            <person name="Corradi N."/>
        </authorList>
    </citation>
    <scope>NUCLEOTIDE SEQUENCE [LARGE SCALE GENOMIC DNA]</scope>
    <source>
        <strain evidence="3 4">A5</strain>
    </source>
</reference>
<evidence type="ECO:0000256" key="1">
    <source>
        <dbReference type="SAM" id="MobiDB-lite"/>
    </source>
</evidence>
<dbReference type="VEuPathDB" id="FungiDB:RhiirA1_393561"/>
<reference evidence="3 4" key="2">
    <citation type="submission" date="2017-09" db="EMBL/GenBank/DDBJ databases">
        <title>Extensive intraspecific genome diversity in a model arbuscular mycorrhizal fungus.</title>
        <authorList>
            <person name="Chen E.C."/>
            <person name="Morin E."/>
            <person name="Beaudet D."/>
            <person name="Noel J."/>
            <person name="Ndikumana S."/>
            <person name="Charron P."/>
            <person name="St-Onge C."/>
            <person name="Giorgi J."/>
            <person name="Grigoriev I.V."/>
            <person name="Roux C."/>
            <person name="Martin F.M."/>
            <person name="Corradi N."/>
        </authorList>
    </citation>
    <scope>NUCLEOTIDE SEQUENCE [LARGE SCALE GENOMIC DNA]</scope>
    <source>
        <strain evidence="3 4">A5</strain>
    </source>
</reference>
<dbReference type="VEuPathDB" id="FungiDB:RhiirA1_458178"/>
<keyword evidence="2" id="KW-0472">Membrane</keyword>
<dbReference type="VEuPathDB" id="FungiDB:RhiirFUN_008730"/>
<dbReference type="AlphaFoldDB" id="A0A2N0PXP8"/>
<sequence length="860" mass="97862">MNLADLFRGYRHTEPRILLLLKLFMMIILVACLAGYLAIILIDIQQDAPIIRTSFHISDDNLPIRPPSFIFKSEYNFTIAGCIEEHYTQDFKSSMVNCISDMTHPDEKRGPSQAYFGTYQPSKDTFFYTFNKSSDHTLTGSVVIGLIVLDTNYTSASNQALIQIVAFDSGYETPISYISDNKIDEIISNQKDLGTSLGFNDSVAMMNLYNLALNQNYQFEFKRRIKEVIVPSWMNDFGIPSKYETQSYIESTLLPLPNGTSNNMVMMSITPKGAIIQIDREIRTHTYLSGMGLLGGAWGLAAAMYSLLFGADTIRPWGIVQSYCYGFSRLTRRKLKETLPIIPFYDKSYTDANHDLSLDEKIELIPLLQSRIDSLELFLREYVVDVNYLDNIQNRSVSSNQEIQNTTEGPNSLNNQAVQNMSEGPNNLNSQEVQNTSEGPNNLNNQEEIFKIEVPEQSKKDYVKKGKPVAEKEERLVKYFYHNLFNSKLFLLACLTAYLSFVIKDVIFDAPIIKTSFINSIFRPPRNGSSDPSSDPKMVDCMSDMTLPDVKYGSIQVYLGAYQPSQDIMFYNFSESNNLYGLTSIMIDLITNDSNYTSDELFQPSFEINAFDSDYDPFTKYIKEKKYYELETTTSGSSFDDTISTMNAYYLVTNQLYQFIYSRKIKEFIIPSWINDFGIIPPSYETKPYIETTLLSSPLPINNIINPNRVSISIRPISRTTQVDKEYLNGIGLVGGAWGLATAAYALLFGADQLRPWGIVQSYCCGLSRLTRKRFQKTFPIIPFFDTSYTNTKNRDSSNHDLSLAEENELRINNLELFLREYVVDVHYLDGIRNKLVKSGETSNSATDTMNNLNNQAIQI</sequence>
<proteinExistence type="predicted"/>
<gene>
    <name evidence="3" type="ORF">RhiirA5_373719</name>
</gene>
<dbReference type="Proteomes" id="UP000232722">
    <property type="component" value="Unassembled WGS sequence"/>
</dbReference>
<name>A0A2N0PXP8_9GLOM</name>
<evidence type="ECO:0000256" key="2">
    <source>
        <dbReference type="SAM" id="Phobius"/>
    </source>
</evidence>
<keyword evidence="2" id="KW-1133">Transmembrane helix</keyword>
<keyword evidence="2" id="KW-0812">Transmembrane</keyword>
<comment type="caution">
    <text evidence="3">The sequence shown here is derived from an EMBL/GenBank/DDBJ whole genome shotgun (WGS) entry which is preliminary data.</text>
</comment>
<accession>A0A2N0PXP8</accession>